<dbReference type="Pfam" id="PF26309">
    <property type="entry name" value="DUF8082"/>
    <property type="match status" value="2"/>
</dbReference>
<evidence type="ECO:0000313" key="3">
    <source>
        <dbReference type="EMBL" id="MBE9077807.1"/>
    </source>
</evidence>
<dbReference type="RefSeq" id="WP_193906964.1">
    <property type="nucleotide sequence ID" value="NZ_JADEXG010000022.1"/>
</dbReference>
<sequence>MNYQRLIESGVTQWNQWRLKYPERLPDLSGADLSRAYLFEANLSGANLSGANLSRACLIGANLNGADLSGANLSGAYLSEASLNEANLSQADLSGAEVASADLTGANLAGTCLASDTQNPDQPLNQSLSMTAEQVHRLEAVYHQPSGQRHYESQSTVSPAELHQPTVRVEAPQFSQPSPAKVSLDEANPNPLAWPQALIEQCQQKLADYYIGPIAALIMEDIVAIHCPQTLEQFVDLVTAHIPEPQAAFCFRNRVLSSPPQAPNSPKTARASSTVDSTSPATLTDAFIDHCRQCLTEYYILPIAEMIVEEVLTLDQPTTPHQLITLIADKLPQAEAESFIRQAYF</sequence>
<dbReference type="InterPro" id="IPR058395">
    <property type="entry name" value="DUF8082"/>
</dbReference>
<evidence type="ECO:0000259" key="2">
    <source>
        <dbReference type="Pfam" id="PF26309"/>
    </source>
</evidence>
<feature type="region of interest" description="Disordered" evidence="1">
    <location>
        <begin position="259"/>
        <end position="279"/>
    </location>
</feature>
<dbReference type="Proteomes" id="UP000636505">
    <property type="component" value="Unassembled WGS sequence"/>
</dbReference>
<dbReference type="AlphaFoldDB" id="A0A8J7A6R3"/>
<dbReference type="InterPro" id="IPR001646">
    <property type="entry name" value="5peptide_repeat"/>
</dbReference>
<protein>
    <submittedName>
        <fullName evidence="3">Pentapeptide repeat-containing protein</fullName>
    </submittedName>
</protein>
<feature type="domain" description="DUF8082" evidence="2">
    <location>
        <begin position="198"/>
        <end position="257"/>
    </location>
</feature>
<organism evidence="3 4">
    <name type="scientific">Vasconcelosia minhoensis LEGE 07310</name>
    <dbReference type="NCBI Taxonomy" id="915328"/>
    <lineage>
        <taxon>Bacteria</taxon>
        <taxon>Bacillati</taxon>
        <taxon>Cyanobacteriota</taxon>
        <taxon>Cyanophyceae</taxon>
        <taxon>Nodosilineales</taxon>
        <taxon>Cymatolegaceae</taxon>
        <taxon>Vasconcelosia</taxon>
        <taxon>Vasconcelosia minhoensis</taxon>
    </lineage>
</organism>
<evidence type="ECO:0000313" key="4">
    <source>
        <dbReference type="Proteomes" id="UP000636505"/>
    </source>
</evidence>
<gene>
    <name evidence="3" type="ORF">IQ241_10965</name>
</gene>
<feature type="domain" description="DUF8082" evidence="2">
    <location>
        <begin position="286"/>
        <end position="343"/>
    </location>
</feature>
<dbReference type="Gene3D" id="2.160.20.80">
    <property type="entry name" value="E3 ubiquitin-protein ligase SopA"/>
    <property type="match status" value="1"/>
</dbReference>
<reference evidence="3" key="1">
    <citation type="submission" date="2020-10" db="EMBL/GenBank/DDBJ databases">
        <authorList>
            <person name="Castelo-Branco R."/>
            <person name="Eusebio N."/>
            <person name="Adriana R."/>
            <person name="Vieira A."/>
            <person name="Brugerolle De Fraissinette N."/>
            <person name="Rezende De Castro R."/>
            <person name="Schneider M.P."/>
            <person name="Vasconcelos V."/>
            <person name="Leao P.N."/>
        </authorList>
    </citation>
    <scope>NUCLEOTIDE SEQUENCE</scope>
    <source>
        <strain evidence="3">LEGE 07310</strain>
    </source>
</reference>
<dbReference type="PANTHER" id="PTHR14136:SF17">
    <property type="entry name" value="BTB_POZ DOMAIN-CONTAINING PROTEIN KCTD9"/>
    <property type="match status" value="1"/>
</dbReference>
<dbReference type="PANTHER" id="PTHR14136">
    <property type="entry name" value="BTB_POZ DOMAIN-CONTAINING PROTEIN KCTD9"/>
    <property type="match status" value="1"/>
</dbReference>
<dbReference type="Pfam" id="PF00805">
    <property type="entry name" value="Pentapeptide"/>
    <property type="match status" value="2"/>
</dbReference>
<name>A0A8J7A6R3_9CYAN</name>
<proteinExistence type="predicted"/>
<accession>A0A8J7A6R3</accession>
<evidence type="ECO:0000256" key="1">
    <source>
        <dbReference type="SAM" id="MobiDB-lite"/>
    </source>
</evidence>
<dbReference type="EMBL" id="JADEXG010000022">
    <property type="protein sequence ID" value="MBE9077807.1"/>
    <property type="molecule type" value="Genomic_DNA"/>
</dbReference>
<dbReference type="InterPro" id="IPR051082">
    <property type="entry name" value="Pentapeptide-BTB/POZ_domain"/>
</dbReference>
<keyword evidence="4" id="KW-1185">Reference proteome</keyword>
<comment type="caution">
    <text evidence="3">The sequence shown here is derived from an EMBL/GenBank/DDBJ whole genome shotgun (WGS) entry which is preliminary data.</text>
</comment>
<dbReference type="SUPFAM" id="SSF141571">
    <property type="entry name" value="Pentapeptide repeat-like"/>
    <property type="match status" value="1"/>
</dbReference>